<organism evidence="8 9">
    <name type="scientific">Ancylomarina salipaludis</name>
    <dbReference type="NCBI Taxonomy" id="2501299"/>
    <lineage>
        <taxon>Bacteria</taxon>
        <taxon>Pseudomonadati</taxon>
        <taxon>Bacteroidota</taxon>
        <taxon>Bacteroidia</taxon>
        <taxon>Marinilabiliales</taxon>
        <taxon>Marinifilaceae</taxon>
        <taxon>Ancylomarina</taxon>
    </lineage>
</organism>
<evidence type="ECO:0000256" key="2">
    <source>
        <dbReference type="ARBA" id="ARBA00022475"/>
    </source>
</evidence>
<name>A0A4Q1JJB5_9BACT</name>
<keyword evidence="3 6" id="KW-0812">Transmembrane</keyword>
<dbReference type="InterPro" id="IPR027379">
    <property type="entry name" value="CLS_N"/>
</dbReference>
<dbReference type="Pfam" id="PF13396">
    <property type="entry name" value="PLDc_N"/>
    <property type="match status" value="1"/>
</dbReference>
<evidence type="ECO:0000313" key="9">
    <source>
        <dbReference type="Proteomes" id="UP000289703"/>
    </source>
</evidence>
<dbReference type="OrthoDB" id="1123449at2"/>
<reference evidence="8 9" key="1">
    <citation type="submission" date="2019-01" db="EMBL/GenBank/DDBJ databases">
        <title>Ancylomarina salipaludis sp. nov., isolated from a salt marsh.</title>
        <authorList>
            <person name="Yoon J.-H."/>
        </authorList>
    </citation>
    <scope>NUCLEOTIDE SEQUENCE [LARGE SCALE GENOMIC DNA]</scope>
    <source>
        <strain evidence="8 9">SHSM-M15</strain>
    </source>
</reference>
<comment type="subcellular location">
    <subcellularLocation>
        <location evidence="1">Cell membrane</location>
        <topology evidence="1">Multi-pass membrane protein</topology>
    </subcellularLocation>
</comment>
<dbReference type="Proteomes" id="UP000289703">
    <property type="component" value="Unassembled WGS sequence"/>
</dbReference>
<proteinExistence type="predicted"/>
<dbReference type="EMBL" id="SAXA01000012">
    <property type="protein sequence ID" value="RXQ90986.1"/>
    <property type="molecule type" value="Genomic_DNA"/>
</dbReference>
<evidence type="ECO:0000256" key="4">
    <source>
        <dbReference type="ARBA" id="ARBA00022989"/>
    </source>
</evidence>
<feature type="domain" description="Cardiolipin synthase N-terminal" evidence="7">
    <location>
        <begin position="17"/>
        <end position="59"/>
    </location>
</feature>
<keyword evidence="9" id="KW-1185">Reference proteome</keyword>
<evidence type="ECO:0000259" key="7">
    <source>
        <dbReference type="Pfam" id="PF13396"/>
    </source>
</evidence>
<keyword evidence="2" id="KW-1003">Cell membrane</keyword>
<protein>
    <submittedName>
        <fullName evidence="8">Phospholipase</fullName>
    </submittedName>
</protein>
<feature type="transmembrane region" description="Helical" evidence="6">
    <location>
        <begin position="38"/>
        <end position="58"/>
    </location>
</feature>
<evidence type="ECO:0000256" key="3">
    <source>
        <dbReference type="ARBA" id="ARBA00022692"/>
    </source>
</evidence>
<keyword evidence="5 6" id="KW-0472">Membrane</keyword>
<keyword evidence="4 6" id="KW-1133">Transmembrane helix</keyword>
<gene>
    <name evidence="8" type="ORF">EO244_12850</name>
</gene>
<evidence type="ECO:0000256" key="5">
    <source>
        <dbReference type="ARBA" id="ARBA00023136"/>
    </source>
</evidence>
<dbReference type="AlphaFoldDB" id="A0A4Q1JJB5"/>
<evidence type="ECO:0000256" key="1">
    <source>
        <dbReference type="ARBA" id="ARBA00004651"/>
    </source>
</evidence>
<evidence type="ECO:0000313" key="8">
    <source>
        <dbReference type="EMBL" id="RXQ90986.1"/>
    </source>
</evidence>
<dbReference type="GO" id="GO:0005886">
    <property type="term" value="C:plasma membrane"/>
    <property type="evidence" value="ECO:0007669"/>
    <property type="project" value="UniProtKB-SubCell"/>
</dbReference>
<sequence length="77" mass="9217">MIMRNFLVIIFLLLAIILWCWAFIDIQKSLYKNKLQKLLFFILIIVFPVIGTIIYFQFSRKFKMSKKVSSKGIKLIK</sequence>
<comment type="caution">
    <text evidence="8">The sequence shown here is derived from an EMBL/GenBank/DDBJ whole genome shotgun (WGS) entry which is preliminary data.</text>
</comment>
<accession>A0A4Q1JJB5</accession>
<evidence type="ECO:0000256" key="6">
    <source>
        <dbReference type="SAM" id="Phobius"/>
    </source>
</evidence>